<dbReference type="AlphaFoldDB" id="A0A4S3K106"/>
<dbReference type="Pfam" id="PF07044">
    <property type="entry name" value="DUF1329"/>
    <property type="match status" value="1"/>
</dbReference>
<keyword evidence="2 3" id="KW-0802">TPR repeat</keyword>
<dbReference type="InterPro" id="IPR019734">
    <property type="entry name" value="TPR_rpt"/>
</dbReference>
<dbReference type="PROSITE" id="PS50005">
    <property type="entry name" value="TPR"/>
    <property type="match status" value="2"/>
</dbReference>
<dbReference type="PANTHER" id="PTHR44186:SF1">
    <property type="entry name" value="BARDET-BIEDL SYNDROME 4 PROTEIN"/>
    <property type="match status" value="1"/>
</dbReference>
<dbReference type="SUPFAM" id="SSF48452">
    <property type="entry name" value="TPR-like"/>
    <property type="match status" value="1"/>
</dbReference>
<gene>
    <name evidence="4" type="ORF">DFR24_0161</name>
</gene>
<proteinExistence type="predicted"/>
<dbReference type="Pfam" id="PF13432">
    <property type="entry name" value="TPR_16"/>
    <property type="match status" value="2"/>
</dbReference>
<organism evidence="4 5">
    <name type="scientific">Panacagrimonas perspica</name>
    <dbReference type="NCBI Taxonomy" id="381431"/>
    <lineage>
        <taxon>Bacteria</taxon>
        <taxon>Pseudomonadati</taxon>
        <taxon>Pseudomonadota</taxon>
        <taxon>Gammaproteobacteria</taxon>
        <taxon>Nevskiales</taxon>
        <taxon>Nevskiaceae</taxon>
        <taxon>Panacagrimonas</taxon>
    </lineage>
</organism>
<comment type="caution">
    <text evidence="4">The sequence shown here is derived from an EMBL/GenBank/DDBJ whole genome shotgun (WGS) entry which is preliminary data.</text>
</comment>
<dbReference type="InterPro" id="IPR010752">
    <property type="entry name" value="DUF1329"/>
</dbReference>
<dbReference type="Proteomes" id="UP000295341">
    <property type="component" value="Unassembled WGS sequence"/>
</dbReference>
<dbReference type="CDD" id="cd16329">
    <property type="entry name" value="LolA_like"/>
    <property type="match status" value="1"/>
</dbReference>
<dbReference type="SMART" id="SM00028">
    <property type="entry name" value="TPR"/>
    <property type="match status" value="5"/>
</dbReference>
<feature type="repeat" description="TPR" evidence="3">
    <location>
        <begin position="290"/>
        <end position="323"/>
    </location>
</feature>
<name>A0A4S3K106_9GAMM</name>
<evidence type="ECO:0000313" key="5">
    <source>
        <dbReference type="Proteomes" id="UP000295341"/>
    </source>
</evidence>
<evidence type="ECO:0000256" key="2">
    <source>
        <dbReference type="ARBA" id="ARBA00022803"/>
    </source>
</evidence>
<feature type="repeat" description="TPR" evidence="3">
    <location>
        <begin position="117"/>
        <end position="150"/>
    </location>
</feature>
<evidence type="ECO:0000313" key="4">
    <source>
        <dbReference type="EMBL" id="TDU30805.1"/>
    </source>
</evidence>
<protein>
    <submittedName>
        <fullName evidence="4">Tetratricopeptide repeat protein</fullName>
    </submittedName>
</protein>
<evidence type="ECO:0000256" key="3">
    <source>
        <dbReference type="PROSITE-ProRule" id="PRU00339"/>
    </source>
</evidence>
<dbReference type="PANTHER" id="PTHR44186">
    <property type="match status" value="1"/>
</dbReference>
<sequence>MLASFCAHAEQYKSEVREVAAPPEQTKSQDPATLLKSTTDPYARAMLLRDLAASAVEKKDYKEAQRLLQEAVKLGALSGPAAEMMKKDLASLTLATGDIKQQVPQLEALVKSGSATPEIFVALGAAYLENKRYKEAVPLLQKGIAATPKPDPTWRKALVAALIGAGQEADAAKLLEQQLRGNSAQREAWLQLAALYLKAGNKERAQATMEIASRLGYLSSAEDRLRLVTLTGQIGAPFEAGSVLQGWLQGGQLPKNVDNQKLLAALWVRAREPKLALVVLNDLVVVRPSRELYEQMAQLHLEREDYPRAAQALSQALQLGGKNGPLLMSLGMARYQLADIDGALGAFRDAGQFAPQKKLASDWITYLESGRAREQALASAAQAARREADDVALSHRLLGPGVNLPANDAAVVASAGVTRGTVASARSASGELTPIGAERDGNAAGSIPPWTGGLTPSQWPAGFTKGQRLIDPYPSDRPQFTITAANLGEYKPLLSIGHQQLLARYPGYRLPVYVTRRGVAYPQAIYDASQANLGRAKLTGSDALTGAKLGVPFPKPQSGVEVMWNHRTRYRGNTAEARSRQYVIGADGKQTLDVRLDERVFFRYGNTADPVDISAQNILLYYLLRFTGVGINNFVALAHETANSEKDARAIWVGPPGTGKLFRVPPVGYDQPFPATDGMYFVDMIDMYNGAFDRYVWKLVGKRELYLPYNGYRLSDGSRSYASLLTPKFFNPEATRYELHRVWVVEATERGGKKHSFGQRVFYVDEDSWNVVLVENYDRAGKLWRFQEGHLIPLYDVLAANCLPVITYDLQDGRYFASRLVGQETPTRYDVPMKKSEFNPAAVEAQYLR</sequence>
<dbReference type="RefSeq" id="WP_133879444.1">
    <property type="nucleotide sequence ID" value="NZ_MWIN01000023.1"/>
</dbReference>
<keyword evidence="5" id="KW-1185">Reference proteome</keyword>
<dbReference type="OrthoDB" id="7052112at2"/>
<accession>A0A4S3K106</accession>
<evidence type="ECO:0000256" key="1">
    <source>
        <dbReference type="ARBA" id="ARBA00022737"/>
    </source>
</evidence>
<dbReference type="Gene3D" id="2.50.20.10">
    <property type="entry name" value="Lipoprotein localisation LolA/LolB/LppX"/>
    <property type="match status" value="1"/>
</dbReference>
<dbReference type="InterPro" id="IPR011990">
    <property type="entry name" value="TPR-like_helical_dom_sf"/>
</dbReference>
<reference evidence="4 5" key="1">
    <citation type="submission" date="2019-03" db="EMBL/GenBank/DDBJ databases">
        <title>Genomic Encyclopedia of Type Strains, Phase IV (KMG-IV): sequencing the most valuable type-strain genomes for metagenomic binning, comparative biology and taxonomic classification.</title>
        <authorList>
            <person name="Goeker M."/>
        </authorList>
    </citation>
    <scope>NUCLEOTIDE SEQUENCE [LARGE SCALE GENOMIC DNA]</scope>
    <source>
        <strain evidence="4 5">DSM 26377</strain>
    </source>
</reference>
<dbReference type="EMBL" id="SOBT01000008">
    <property type="protein sequence ID" value="TDU30805.1"/>
    <property type="molecule type" value="Genomic_DNA"/>
</dbReference>
<dbReference type="Gene3D" id="1.25.40.10">
    <property type="entry name" value="Tetratricopeptide repeat domain"/>
    <property type="match status" value="2"/>
</dbReference>
<keyword evidence="1" id="KW-0677">Repeat</keyword>